<dbReference type="Proteomes" id="UP000287651">
    <property type="component" value="Unassembled WGS sequence"/>
</dbReference>
<reference evidence="2 3" key="1">
    <citation type="journal article" date="2014" name="Agronomy (Basel)">
        <title>A Draft Genome Sequence for Ensete ventricosum, the Drought-Tolerant Tree Against Hunger.</title>
        <authorList>
            <person name="Harrison J."/>
            <person name="Moore K.A."/>
            <person name="Paszkiewicz K."/>
            <person name="Jones T."/>
            <person name="Grant M."/>
            <person name="Ambacheew D."/>
            <person name="Muzemil S."/>
            <person name="Studholme D.J."/>
        </authorList>
    </citation>
    <scope>NUCLEOTIDE SEQUENCE [LARGE SCALE GENOMIC DNA]</scope>
</reference>
<gene>
    <name evidence="2" type="ORF">B296_00030841</name>
</gene>
<comment type="caution">
    <text evidence="2">The sequence shown here is derived from an EMBL/GenBank/DDBJ whole genome shotgun (WGS) entry which is preliminary data.</text>
</comment>
<sequence>MDLKMGNRARFAAVVISEVTLHLLGRRQRGGGAASHGQPLYRSGHPRLGRSQGQPTRGDRPQRDSRKGAGCRVARASGGRQRPARKGRLPAVCLQGGDR</sequence>
<dbReference type="AlphaFoldDB" id="A0A426XM39"/>
<accession>A0A426XM39</accession>
<protein>
    <submittedName>
        <fullName evidence="2">Uncharacterized protein</fullName>
    </submittedName>
</protein>
<organism evidence="2 3">
    <name type="scientific">Ensete ventricosum</name>
    <name type="common">Abyssinian banana</name>
    <name type="synonym">Musa ensete</name>
    <dbReference type="NCBI Taxonomy" id="4639"/>
    <lineage>
        <taxon>Eukaryota</taxon>
        <taxon>Viridiplantae</taxon>
        <taxon>Streptophyta</taxon>
        <taxon>Embryophyta</taxon>
        <taxon>Tracheophyta</taxon>
        <taxon>Spermatophyta</taxon>
        <taxon>Magnoliopsida</taxon>
        <taxon>Liliopsida</taxon>
        <taxon>Zingiberales</taxon>
        <taxon>Musaceae</taxon>
        <taxon>Ensete</taxon>
    </lineage>
</organism>
<feature type="region of interest" description="Disordered" evidence="1">
    <location>
        <begin position="27"/>
        <end position="99"/>
    </location>
</feature>
<evidence type="ECO:0000313" key="3">
    <source>
        <dbReference type="Proteomes" id="UP000287651"/>
    </source>
</evidence>
<feature type="compositionally biased region" description="Basic and acidic residues" evidence="1">
    <location>
        <begin position="57"/>
        <end position="67"/>
    </location>
</feature>
<evidence type="ECO:0000313" key="2">
    <source>
        <dbReference type="EMBL" id="RRT40495.1"/>
    </source>
</evidence>
<name>A0A426XM39_ENSVE</name>
<dbReference type="EMBL" id="AMZH03019340">
    <property type="protein sequence ID" value="RRT40495.1"/>
    <property type="molecule type" value="Genomic_DNA"/>
</dbReference>
<evidence type="ECO:0000256" key="1">
    <source>
        <dbReference type="SAM" id="MobiDB-lite"/>
    </source>
</evidence>
<proteinExistence type="predicted"/>